<dbReference type="CDD" id="cd13944">
    <property type="entry name" value="lytB_ispH"/>
    <property type="match status" value="1"/>
</dbReference>
<dbReference type="InterPro" id="IPR003451">
    <property type="entry name" value="LytB/IspH"/>
</dbReference>
<feature type="binding site" evidence="5">
    <location>
        <position position="73"/>
    </location>
    <ligand>
        <name>dimethylallyl diphosphate</name>
        <dbReference type="ChEBI" id="CHEBI:57623"/>
    </ligand>
</feature>
<sequence length="666" mass="72686">MKVVLAKSAGFCFGVRRAVEMVEQLLDEGRTVCTLGPLIHNPWFVQSLEARGARVVQSPAEVPPGSVLVIRSHGVPRSVYTEAAALGLEVVDATCPYVAKIHRLVEEASEKGAVALIAGDPEHPEVIGIRGHCGKAFVFQDLQELENITEKNPYLRDTPVVAVAQTTFHAKEWLNCREFMKRVYTNPIIFDTICSATSIRRREAEKLASQADAMVIVGGRKSSNTAKLHALCAAHCPSFLIEGATELPREALAHAGCVGVTAGASTPACIIKEVLNAMTGLENTDNIDSNENESNAEPEDIDFAAALEQSFKTLNVDERVRGVVVGLSPNEVQVDLGTKHAGYVPLSELTDDSTVKPEDIVKVGDEIELVVLRVNDQDGTVMLSKRRIDALKSWDEIVAASEEDKIVEGTVIEVIKGGLLATVNGVKVFIPASQSGIPRSGDLSTLLHQPVRMKIIEINTGRKRAVGSIRAVLKDERKELAEKFWEEAEIGKQYTGKVKSLTSYGAFVDLGGVDGMIHVSELSWSRIRHPSEVVNVGDTVNVTIKDLNPETKKVSLSYVDKGENPWDVFIREYQVGDIVDAKIVNFMTFGAFAQIIPGVDGLIHISQIADHHVAKPQDELELGQEVRVKIIEIEEDRKRISLSIREAVAEEGTDSEDAAEDFDENE</sequence>
<name>E6U7H2_ETHHY</name>
<feature type="binding site" evidence="5">
    <location>
        <position position="222"/>
    </location>
    <ligand>
        <name>(2E)-4-hydroxy-3-methylbut-2-enyl diphosphate</name>
        <dbReference type="ChEBI" id="CHEBI:128753"/>
    </ligand>
</feature>
<feature type="binding site" evidence="5">
    <location>
        <position position="222"/>
    </location>
    <ligand>
        <name>isopentenyl diphosphate</name>
        <dbReference type="ChEBI" id="CHEBI:128769"/>
    </ligand>
</feature>
<dbReference type="UniPathway" id="UPA00056">
    <property type="reaction ID" value="UER00097"/>
</dbReference>
<keyword evidence="4 5" id="KW-0411">Iron-sulfur</keyword>
<feature type="binding site" evidence="5">
    <location>
        <position position="194"/>
    </location>
    <ligand>
        <name>[4Fe-4S] cluster</name>
        <dbReference type="ChEBI" id="CHEBI:49883"/>
    </ligand>
</feature>
<evidence type="ECO:0000259" key="6">
    <source>
        <dbReference type="PROSITE" id="PS50126"/>
    </source>
</evidence>
<comment type="catalytic activity">
    <reaction evidence="5">
        <text>dimethylallyl diphosphate + 2 oxidized [2Fe-2S]-[ferredoxin] + H2O = (2E)-4-hydroxy-3-methylbut-2-enyl diphosphate + 2 reduced [2Fe-2S]-[ferredoxin] + 2 H(+)</text>
        <dbReference type="Rhea" id="RHEA:24825"/>
        <dbReference type="Rhea" id="RHEA-COMP:10000"/>
        <dbReference type="Rhea" id="RHEA-COMP:10001"/>
        <dbReference type="ChEBI" id="CHEBI:15377"/>
        <dbReference type="ChEBI" id="CHEBI:15378"/>
        <dbReference type="ChEBI" id="CHEBI:33737"/>
        <dbReference type="ChEBI" id="CHEBI:33738"/>
        <dbReference type="ChEBI" id="CHEBI:57623"/>
        <dbReference type="ChEBI" id="CHEBI:128753"/>
        <dbReference type="EC" id="1.17.7.4"/>
    </reaction>
</comment>
<dbReference type="EC" id="1.17.7.4" evidence="5"/>
<dbReference type="Gene3D" id="3.40.1010.20">
    <property type="entry name" value="4-hydroxy-3-methylbut-2-enyl diphosphate reductase, catalytic domain"/>
    <property type="match status" value="2"/>
</dbReference>
<evidence type="ECO:0000256" key="1">
    <source>
        <dbReference type="ARBA" id="ARBA00022485"/>
    </source>
</evidence>
<dbReference type="eggNOG" id="COG0539">
    <property type="taxonomic scope" value="Bacteria"/>
</dbReference>
<feature type="binding site" evidence="5">
    <location>
        <position position="166"/>
    </location>
    <ligand>
        <name>(2E)-4-hydroxy-3-methylbut-2-enyl diphosphate</name>
        <dbReference type="ChEBI" id="CHEBI:128753"/>
    </ligand>
</feature>
<feature type="binding site" evidence="5">
    <location>
        <position position="123"/>
    </location>
    <ligand>
        <name>isopentenyl diphosphate</name>
        <dbReference type="ChEBI" id="CHEBI:128769"/>
    </ligand>
</feature>
<feature type="binding site" evidence="5">
    <location>
        <position position="223"/>
    </location>
    <ligand>
        <name>(2E)-4-hydroxy-3-methylbut-2-enyl diphosphate</name>
        <dbReference type="ChEBI" id="CHEBI:128753"/>
    </ligand>
</feature>
<reference evidence="7 8" key="1">
    <citation type="submission" date="2010-12" db="EMBL/GenBank/DDBJ databases">
        <title>Complete sequence of Ethanoligenens harbinense YUAN-3.</title>
        <authorList>
            <person name="Lucas S."/>
            <person name="Copeland A."/>
            <person name="Lapidus A."/>
            <person name="Cheng J.-F."/>
            <person name="Bruce D."/>
            <person name="Goodwin L."/>
            <person name="Pitluck S."/>
            <person name="Chertkov O."/>
            <person name="Misra M."/>
            <person name="Detter J.C."/>
            <person name="Han C."/>
            <person name="Tapia R."/>
            <person name="Land M."/>
            <person name="Hauser L."/>
            <person name="Jeffries C."/>
            <person name="Kyrpides N."/>
            <person name="Ivanova N."/>
            <person name="Mikhailova N."/>
            <person name="Wang A."/>
            <person name="Mouttaki H."/>
            <person name="He Z."/>
            <person name="Zhou J."/>
            <person name="Hemme C.L."/>
            <person name="Woyke T."/>
        </authorList>
    </citation>
    <scope>NUCLEOTIDE SEQUENCE [LARGE SCALE GENOMIC DNA]</scope>
    <source>
        <strain evidence="8">DSM 18485 / JCM 12961 / CGMCC 1.5033 / YUAN-3</strain>
    </source>
</reference>
<protein>
    <recommendedName>
        <fullName evidence="5">4-hydroxy-3-methylbut-2-enyl diphosphate reductase</fullName>
        <shortName evidence="5">HMBPP reductase</shortName>
        <ecNumber evidence="5">1.17.7.4</ecNumber>
    </recommendedName>
</protein>
<evidence type="ECO:0000256" key="3">
    <source>
        <dbReference type="ARBA" id="ARBA00023004"/>
    </source>
</evidence>
<comment type="pathway">
    <text evidence="5">Isoprenoid biosynthesis; dimethylallyl diphosphate biosynthesis; dimethylallyl diphosphate from (2E)-4-hydroxy-3-methylbutenyl diphosphate: step 1/1.</text>
</comment>
<evidence type="ECO:0000313" key="8">
    <source>
        <dbReference type="Proteomes" id="UP000001551"/>
    </source>
</evidence>
<accession>E6U7H2</accession>
<dbReference type="GO" id="GO:0051745">
    <property type="term" value="F:4-hydroxy-3-methylbut-2-enyl diphosphate reductase activity"/>
    <property type="evidence" value="ECO:0007669"/>
    <property type="project" value="UniProtKB-UniRule"/>
</dbReference>
<dbReference type="Gene3D" id="2.40.50.140">
    <property type="entry name" value="Nucleic acid-binding proteins"/>
    <property type="match status" value="4"/>
</dbReference>
<comment type="function">
    <text evidence="5">Catalyzes the conversion of 1-hydroxy-2-methyl-2-(E)-butenyl 4-diphosphate (HMBPP) into a mixture of isopentenyl diphosphate (IPP) and dimethylallyl diphosphate (DMAPP). Acts in the terminal step of the DOXP/MEP pathway for isoprenoid precursor biosynthesis.</text>
</comment>
<feature type="binding site" evidence="5">
    <location>
        <position position="224"/>
    </location>
    <ligand>
        <name>(2E)-4-hydroxy-3-methylbut-2-enyl diphosphate</name>
        <dbReference type="ChEBI" id="CHEBI:128753"/>
    </ligand>
</feature>
<feature type="binding site" evidence="5">
    <location>
        <position position="73"/>
    </location>
    <ligand>
        <name>isopentenyl diphosphate</name>
        <dbReference type="ChEBI" id="CHEBI:128769"/>
    </ligand>
</feature>
<feature type="binding site" evidence="5">
    <location>
        <position position="40"/>
    </location>
    <ligand>
        <name>isopentenyl diphosphate</name>
        <dbReference type="ChEBI" id="CHEBI:128769"/>
    </ligand>
</feature>
<proteinExistence type="inferred from homology"/>
<feature type="domain" description="S1 motif" evidence="6">
    <location>
        <begin position="404"/>
        <end position="470"/>
    </location>
</feature>
<dbReference type="GO" id="GO:0019288">
    <property type="term" value="P:isopentenyl diphosphate biosynthetic process, methylerythritol 4-phosphate pathway"/>
    <property type="evidence" value="ECO:0007669"/>
    <property type="project" value="UniProtKB-UniRule"/>
</dbReference>
<dbReference type="CDD" id="cd05688">
    <property type="entry name" value="S1_RPS1_repeat_ec3"/>
    <property type="match status" value="1"/>
</dbReference>
<feature type="binding site" evidence="5">
    <location>
        <position position="265"/>
    </location>
    <ligand>
        <name>(2E)-4-hydroxy-3-methylbut-2-enyl diphosphate</name>
        <dbReference type="ChEBI" id="CHEBI:128753"/>
    </ligand>
</feature>
<dbReference type="GO" id="GO:0003676">
    <property type="term" value="F:nucleic acid binding"/>
    <property type="evidence" value="ECO:0007669"/>
    <property type="project" value="InterPro"/>
</dbReference>
<keyword evidence="2 5" id="KW-0479">Metal-binding</keyword>
<feature type="binding site" evidence="5">
    <location>
        <position position="73"/>
    </location>
    <ligand>
        <name>(2E)-4-hydroxy-3-methylbut-2-enyl diphosphate</name>
        <dbReference type="ChEBI" id="CHEBI:128753"/>
    </ligand>
</feature>
<dbReference type="Proteomes" id="UP000001551">
    <property type="component" value="Chromosome"/>
</dbReference>
<dbReference type="PANTHER" id="PTHR30426">
    <property type="entry name" value="4-HYDROXY-3-METHYLBUT-2-ENYL DIPHOSPHATE REDUCTASE"/>
    <property type="match status" value="1"/>
</dbReference>
<dbReference type="PROSITE" id="PS50126">
    <property type="entry name" value="S1"/>
    <property type="match status" value="4"/>
</dbReference>
<dbReference type="NCBIfam" id="NF000907">
    <property type="entry name" value="PRK00087.1"/>
    <property type="match status" value="1"/>
</dbReference>
<keyword evidence="3 5" id="KW-0408">Iron</keyword>
<dbReference type="Pfam" id="PF00575">
    <property type="entry name" value="S1"/>
    <property type="match status" value="4"/>
</dbReference>
<feature type="active site" description="Proton donor" evidence="5">
    <location>
        <position position="125"/>
    </location>
</feature>
<feature type="binding site" evidence="5">
    <location>
        <position position="222"/>
    </location>
    <ligand>
        <name>dimethylallyl diphosphate</name>
        <dbReference type="ChEBI" id="CHEBI:57623"/>
    </ligand>
</feature>
<evidence type="ECO:0000313" key="7">
    <source>
        <dbReference type="EMBL" id="ADU26995.1"/>
    </source>
</evidence>
<dbReference type="GO" id="GO:0046872">
    <property type="term" value="F:metal ion binding"/>
    <property type="evidence" value="ECO:0007669"/>
    <property type="project" value="UniProtKB-KW"/>
</dbReference>
<dbReference type="AlphaFoldDB" id="E6U7H2"/>
<dbReference type="InterPro" id="IPR035104">
    <property type="entry name" value="Ribosomal_protein_S1-like"/>
</dbReference>
<comment type="catalytic activity">
    <reaction evidence="5">
        <text>isopentenyl diphosphate + 2 oxidized [2Fe-2S]-[ferredoxin] + H2O = (2E)-4-hydroxy-3-methylbut-2-enyl diphosphate + 2 reduced [2Fe-2S]-[ferredoxin] + 2 H(+)</text>
        <dbReference type="Rhea" id="RHEA:24488"/>
        <dbReference type="Rhea" id="RHEA-COMP:10000"/>
        <dbReference type="Rhea" id="RHEA-COMP:10001"/>
        <dbReference type="ChEBI" id="CHEBI:15377"/>
        <dbReference type="ChEBI" id="CHEBI:15378"/>
        <dbReference type="ChEBI" id="CHEBI:33737"/>
        <dbReference type="ChEBI" id="CHEBI:33738"/>
        <dbReference type="ChEBI" id="CHEBI:128753"/>
        <dbReference type="ChEBI" id="CHEBI:128769"/>
        <dbReference type="EC" id="1.17.7.4"/>
    </reaction>
</comment>
<keyword evidence="1 5" id="KW-0004">4Fe-4S</keyword>
<feature type="binding site" evidence="5">
    <location>
        <position position="224"/>
    </location>
    <ligand>
        <name>isopentenyl diphosphate</name>
        <dbReference type="ChEBI" id="CHEBI:128769"/>
    </ligand>
</feature>
<feature type="binding site" evidence="5">
    <location>
        <position position="223"/>
    </location>
    <ligand>
        <name>dimethylallyl diphosphate</name>
        <dbReference type="ChEBI" id="CHEBI:57623"/>
    </ligand>
</feature>
<feature type="binding site" evidence="5">
    <location>
        <position position="265"/>
    </location>
    <ligand>
        <name>dimethylallyl diphosphate</name>
        <dbReference type="ChEBI" id="CHEBI:57623"/>
    </ligand>
</feature>
<dbReference type="GO" id="GO:0016114">
    <property type="term" value="P:terpenoid biosynthetic process"/>
    <property type="evidence" value="ECO:0007669"/>
    <property type="project" value="UniProtKB-UniRule"/>
</dbReference>
<feature type="binding site" evidence="5">
    <location>
        <position position="40"/>
    </location>
    <ligand>
        <name>dimethylallyl diphosphate</name>
        <dbReference type="ChEBI" id="CHEBI:57623"/>
    </ligand>
</feature>
<feature type="binding site" evidence="5">
    <location>
        <position position="12"/>
    </location>
    <ligand>
        <name>[4Fe-4S] cluster</name>
        <dbReference type="ChEBI" id="CHEBI:49883"/>
    </ligand>
</feature>
<comment type="cofactor">
    <cofactor evidence="5">
        <name>[4Fe-4S] cluster</name>
        <dbReference type="ChEBI" id="CHEBI:49883"/>
    </cofactor>
    <text evidence="5">Binds 1 [4Fe-4S] cluster per subunit.</text>
</comment>
<dbReference type="UniPathway" id="UPA00059">
    <property type="reaction ID" value="UER00105"/>
</dbReference>
<feature type="binding site" evidence="5">
    <location>
        <position position="223"/>
    </location>
    <ligand>
        <name>isopentenyl diphosphate</name>
        <dbReference type="ChEBI" id="CHEBI:128769"/>
    </ligand>
</feature>
<dbReference type="PANTHER" id="PTHR30426:SF0">
    <property type="entry name" value="4-HYDROXY-3-METHYLBUT-2-ENYL DIPHOSPHATE REDUCTASE"/>
    <property type="match status" value="1"/>
</dbReference>
<dbReference type="NCBIfam" id="TIGR00216">
    <property type="entry name" value="ispH_lytB"/>
    <property type="match status" value="1"/>
</dbReference>
<dbReference type="Gene3D" id="3.40.50.11270">
    <property type="match status" value="1"/>
</dbReference>
<dbReference type="HOGENOM" id="CLU_015805_3_1_9"/>
<keyword evidence="8" id="KW-1185">Reference proteome</keyword>
<feature type="binding site" evidence="5">
    <location>
        <position position="123"/>
    </location>
    <ligand>
        <name>dimethylallyl diphosphate</name>
        <dbReference type="ChEBI" id="CHEBI:57623"/>
    </ligand>
</feature>
<feature type="binding site" evidence="5">
    <location>
        <position position="123"/>
    </location>
    <ligand>
        <name>(2E)-4-hydroxy-3-methylbut-2-enyl diphosphate</name>
        <dbReference type="ChEBI" id="CHEBI:128753"/>
    </ligand>
</feature>
<dbReference type="Pfam" id="PF02401">
    <property type="entry name" value="LYTB"/>
    <property type="match status" value="1"/>
</dbReference>
<dbReference type="STRING" id="663278.Ethha_1458"/>
<feature type="domain" description="S1 motif" evidence="6">
    <location>
        <begin position="491"/>
        <end position="559"/>
    </location>
</feature>
<organism evidence="7 8">
    <name type="scientific">Ethanoligenens harbinense (strain DSM 18485 / JCM 12961 / CGMCC 1.5033 / YUAN-3)</name>
    <dbReference type="NCBI Taxonomy" id="663278"/>
    <lineage>
        <taxon>Bacteria</taxon>
        <taxon>Bacillati</taxon>
        <taxon>Bacillota</taxon>
        <taxon>Clostridia</taxon>
        <taxon>Eubacteriales</taxon>
        <taxon>Oscillospiraceae</taxon>
        <taxon>Ethanoligenens</taxon>
    </lineage>
</organism>
<feature type="binding site" evidence="5">
    <location>
        <position position="224"/>
    </location>
    <ligand>
        <name>dimethylallyl diphosphate</name>
        <dbReference type="ChEBI" id="CHEBI:57623"/>
    </ligand>
</feature>
<feature type="domain" description="S1 motif" evidence="6">
    <location>
        <begin position="317"/>
        <end position="386"/>
    </location>
</feature>
<evidence type="ECO:0000256" key="5">
    <source>
        <dbReference type="HAMAP-Rule" id="MF_00191"/>
    </source>
</evidence>
<feature type="binding site" evidence="5">
    <location>
        <position position="265"/>
    </location>
    <ligand>
        <name>isopentenyl diphosphate</name>
        <dbReference type="ChEBI" id="CHEBI:128769"/>
    </ligand>
</feature>
<dbReference type="InterPro" id="IPR003029">
    <property type="entry name" value="S1_domain"/>
</dbReference>
<dbReference type="HAMAP" id="MF_00191">
    <property type="entry name" value="IspH"/>
    <property type="match status" value="1"/>
</dbReference>
<comment type="pathway">
    <text evidence="5">Isoprenoid biosynthesis; isopentenyl diphosphate biosynthesis via DXP pathway; isopentenyl diphosphate from 1-deoxy-D-xylulose 5-phosphate: step 6/6.</text>
</comment>
<dbReference type="CDD" id="cd05687">
    <property type="entry name" value="S1_RPS1_repeat_ec1_hs1"/>
    <property type="match status" value="1"/>
</dbReference>
<dbReference type="GO" id="GO:0050992">
    <property type="term" value="P:dimethylallyl diphosphate biosynthetic process"/>
    <property type="evidence" value="ECO:0007669"/>
    <property type="project" value="UniProtKB-UniRule"/>
</dbReference>
<feature type="domain" description="S1 motif" evidence="6">
    <location>
        <begin position="576"/>
        <end position="645"/>
    </location>
</feature>
<dbReference type="EMBL" id="CP002400">
    <property type="protein sequence ID" value="ADU26995.1"/>
    <property type="molecule type" value="Genomic_DNA"/>
</dbReference>
<gene>
    <name evidence="5" type="primary">ispH</name>
    <name evidence="7" type="ordered locus">Ethha_1458</name>
</gene>
<feature type="binding site" evidence="5">
    <location>
        <position position="40"/>
    </location>
    <ligand>
        <name>(2E)-4-hydroxy-3-methylbut-2-enyl diphosphate</name>
        <dbReference type="ChEBI" id="CHEBI:128753"/>
    </ligand>
</feature>
<dbReference type="KEGG" id="eha:Ethha_1458"/>
<comment type="similarity">
    <text evidence="5">Belongs to the IspH family.</text>
</comment>
<dbReference type="eggNOG" id="COG0761">
    <property type="taxonomic scope" value="Bacteria"/>
</dbReference>
<dbReference type="SMART" id="SM00316">
    <property type="entry name" value="S1"/>
    <property type="match status" value="4"/>
</dbReference>
<dbReference type="PRINTS" id="PR00681">
    <property type="entry name" value="RIBOSOMALS1"/>
</dbReference>
<dbReference type="RefSeq" id="WP_013485350.1">
    <property type="nucleotide sequence ID" value="NC_014828.1"/>
</dbReference>
<dbReference type="GO" id="GO:0051539">
    <property type="term" value="F:4 iron, 4 sulfur cluster binding"/>
    <property type="evidence" value="ECO:0007669"/>
    <property type="project" value="UniProtKB-UniRule"/>
</dbReference>
<evidence type="ECO:0000256" key="2">
    <source>
        <dbReference type="ARBA" id="ARBA00022723"/>
    </source>
</evidence>
<dbReference type="CDD" id="cd04465">
    <property type="entry name" value="S1_RPS1_repeat_ec2_hs2"/>
    <property type="match status" value="1"/>
</dbReference>
<evidence type="ECO:0000256" key="4">
    <source>
        <dbReference type="ARBA" id="ARBA00023014"/>
    </source>
</evidence>
<dbReference type="InterPro" id="IPR012340">
    <property type="entry name" value="NA-bd_OB-fold"/>
</dbReference>
<keyword evidence="5" id="KW-0560">Oxidoreductase</keyword>
<keyword evidence="5" id="KW-0414">Isoprene biosynthesis</keyword>
<dbReference type="SUPFAM" id="SSF50249">
    <property type="entry name" value="Nucleic acid-binding proteins"/>
    <property type="match status" value="4"/>
</dbReference>
<feature type="binding site" evidence="5">
    <location>
        <position position="95"/>
    </location>
    <ligand>
        <name>[4Fe-4S] cluster</name>
        <dbReference type="ChEBI" id="CHEBI:49883"/>
    </ligand>
</feature>